<dbReference type="RefSeq" id="WP_221280062.1">
    <property type="nucleotide sequence ID" value="NZ_AP024814.1"/>
</dbReference>
<evidence type="ECO:0000256" key="1">
    <source>
        <dbReference type="ARBA" id="ARBA00022603"/>
    </source>
</evidence>
<dbReference type="EC" id="2.1.1.-" evidence="3"/>
<name>A0ABM7SBB5_9HELI</name>
<dbReference type="Pfam" id="PF01555">
    <property type="entry name" value="N6_N4_Mtase"/>
    <property type="match status" value="1"/>
</dbReference>
<protein>
    <recommendedName>
        <fullName evidence="3">Methyltransferase</fullName>
        <ecNumber evidence="3">2.1.1.-</ecNumber>
    </recommendedName>
</protein>
<gene>
    <name evidence="5" type="ORF">NHP190003_03360</name>
</gene>
<evidence type="ECO:0000313" key="5">
    <source>
        <dbReference type="EMBL" id="BCZ17054.1"/>
    </source>
</evidence>
<accession>A0ABM7SBB5</accession>
<dbReference type="GO" id="GO:0032259">
    <property type="term" value="P:methylation"/>
    <property type="evidence" value="ECO:0007669"/>
    <property type="project" value="UniProtKB-KW"/>
</dbReference>
<evidence type="ECO:0000313" key="6">
    <source>
        <dbReference type="Proteomes" id="UP000826775"/>
    </source>
</evidence>
<dbReference type="CDD" id="cd02440">
    <property type="entry name" value="AdoMet_MTases"/>
    <property type="match status" value="1"/>
</dbReference>
<dbReference type="InterPro" id="IPR029063">
    <property type="entry name" value="SAM-dependent_MTases_sf"/>
</dbReference>
<dbReference type="PRINTS" id="PR00508">
    <property type="entry name" value="S21N4MTFRASE"/>
</dbReference>
<dbReference type="SUPFAM" id="SSF53335">
    <property type="entry name" value="S-adenosyl-L-methionine-dependent methyltransferases"/>
    <property type="match status" value="1"/>
</dbReference>
<feature type="domain" description="DNA methylase N-4/N-6" evidence="4">
    <location>
        <begin position="27"/>
        <end position="246"/>
    </location>
</feature>
<evidence type="ECO:0000256" key="2">
    <source>
        <dbReference type="ARBA" id="ARBA00022679"/>
    </source>
</evidence>
<organism evidence="5 6">
    <name type="scientific">Helicobacter gastrocanis</name>
    <dbReference type="NCBI Taxonomy" id="2849641"/>
    <lineage>
        <taxon>Bacteria</taxon>
        <taxon>Pseudomonadati</taxon>
        <taxon>Campylobacterota</taxon>
        <taxon>Epsilonproteobacteria</taxon>
        <taxon>Campylobacterales</taxon>
        <taxon>Helicobacteraceae</taxon>
        <taxon>Helicobacter</taxon>
    </lineage>
</organism>
<dbReference type="InterPro" id="IPR002941">
    <property type="entry name" value="DNA_methylase_N4/N6"/>
</dbReference>
<evidence type="ECO:0000259" key="4">
    <source>
        <dbReference type="Pfam" id="PF01555"/>
    </source>
</evidence>
<dbReference type="EMBL" id="AP024814">
    <property type="protein sequence ID" value="BCZ17054.1"/>
    <property type="molecule type" value="Genomic_DNA"/>
</dbReference>
<keyword evidence="2" id="KW-0808">Transferase</keyword>
<dbReference type="Proteomes" id="UP000826775">
    <property type="component" value="Chromosome"/>
</dbReference>
<keyword evidence="1 5" id="KW-0489">Methyltransferase</keyword>
<sequence>MDLAACLNQVINADCLEFLVKLPSNSIDCVLIDSPYCSGGAKSLNSRNKNTTAKYGTDRAVAYHHFVGDGKDQRVWAFWIQSVFRQFERVLKPSSYFFSFIDWRALPALSDTIQLADLAWRGIVVWNKGNQARPFANAFKQQCEFILWGTKGDLPRPLEPTYHYGYIDAPINYVHGNLHPKDKIHSTEKPVKLLNHLLQIVPKGDTPPVVLDCFCGSGSALEAAASLGLAYIGVEKSPEYAQIAQKRMRSILGGVVVSAPLALLRRLHA</sequence>
<dbReference type="Gene3D" id="3.40.50.150">
    <property type="entry name" value="Vaccinia Virus protein VP39"/>
    <property type="match status" value="1"/>
</dbReference>
<comment type="similarity">
    <text evidence="3">Belongs to the N(4)/N(6)-methyltransferase family.</text>
</comment>
<dbReference type="InterPro" id="IPR001091">
    <property type="entry name" value="RM_Methyltransferase"/>
</dbReference>
<proteinExistence type="inferred from homology"/>
<keyword evidence="6" id="KW-1185">Reference proteome</keyword>
<evidence type="ECO:0000256" key="3">
    <source>
        <dbReference type="RuleBase" id="RU362026"/>
    </source>
</evidence>
<dbReference type="GO" id="GO:0008168">
    <property type="term" value="F:methyltransferase activity"/>
    <property type="evidence" value="ECO:0007669"/>
    <property type="project" value="UniProtKB-KW"/>
</dbReference>
<reference evidence="5 6" key="1">
    <citation type="submission" date="2021-07" db="EMBL/GenBank/DDBJ databases">
        <title>Novel Helicobacter sp. Isolated from a dog.</title>
        <authorList>
            <person name="Rimbara E."/>
            <person name="Suzuki M."/>
        </authorList>
    </citation>
    <scope>NUCLEOTIDE SEQUENCE [LARGE SCALE GENOMIC DNA]</scope>
    <source>
        <strain evidence="6">NHP19-003</strain>
    </source>
</reference>